<keyword evidence="11" id="KW-1185">Reference proteome</keyword>
<evidence type="ECO:0000313" key="11">
    <source>
        <dbReference type="Proteomes" id="UP001410795"/>
    </source>
</evidence>
<keyword evidence="4 8" id="KW-0479">Metal-binding</keyword>
<keyword evidence="8" id="KW-0800">Toxin</keyword>
<evidence type="ECO:0000313" key="10">
    <source>
        <dbReference type="EMBL" id="GAA3657728.1"/>
    </source>
</evidence>
<comment type="similarity">
    <text evidence="7 8">Belongs to the PINc/VapC protein family.</text>
</comment>
<evidence type="ECO:0000256" key="8">
    <source>
        <dbReference type="HAMAP-Rule" id="MF_00265"/>
    </source>
</evidence>
<comment type="function">
    <text evidence="8">Toxic component of a toxin-antitoxin (TA) system. An RNase.</text>
</comment>
<proteinExistence type="inferred from homology"/>
<feature type="binding site" evidence="8">
    <location>
        <position position="6"/>
    </location>
    <ligand>
        <name>Mg(2+)</name>
        <dbReference type="ChEBI" id="CHEBI:18420"/>
    </ligand>
</feature>
<evidence type="ECO:0000256" key="1">
    <source>
        <dbReference type="ARBA" id="ARBA00001946"/>
    </source>
</evidence>
<evidence type="ECO:0000256" key="4">
    <source>
        <dbReference type="ARBA" id="ARBA00022723"/>
    </source>
</evidence>
<dbReference type="Gene3D" id="3.40.50.1010">
    <property type="entry name" value="5'-nuclease"/>
    <property type="match status" value="1"/>
</dbReference>
<keyword evidence="6 8" id="KW-0460">Magnesium</keyword>
<evidence type="ECO:0000256" key="6">
    <source>
        <dbReference type="ARBA" id="ARBA00022842"/>
    </source>
</evidence>
<dbReference type="EC" id="3.1.-.-" evidence="8"/>
<keyword evidence="3 8" id="KW-0540">Nuclease</keyword>
<evidence type="ECO:0000259" key="9">
    <source>
        <dbReference type="Pfam" id="PF01850"/>
    </source>
</evidence>
<reference evidence="11" key="1">
    <citation type="journal article" date="2019" name="Int. J. Syst. Evol. Microbiol.">
        <title>The Global Catalogue of Microorganisms (GCM) 10K type strain sequencing project: providing services to taxonomists for standard genome sequencing and annotation.</title>
        <authorList>
            <consortium name="The Broad Institute Genomics Platform"/>
            <consortium name="The Broad Institute Genome Sequencing Center for Infectious Disease"/>
            <person name="Wu L."/>
            <person name="Ma J."/>
        </authorList>
    </citation>
    <scope>NUCLEOTIDE SEQUENCE [LARGE SCALE GENOMIC DNA]</scope>
    <source>
        <strain evidence="11">JCM 16546</strain>
    </source>
</reference>
<dbReference type="RefSeq" id="WP_221857931.1">
    <property type="nucleotide sequence ID" value="NZ_BAAAYV010000006.1"/>
</dbReference>
<name>A0ABP7BER1_9MICO</name>
<evidence type="ECO:0000256" key="2">
    <source>
        <dbReference type="ARBA" id="ARBA00022649"/>
    </source>
</evidence>
<comment type="cofactor">
    <cofactor evidence="1 8">
        <name>Mg(2+)</name>
        <dbReference type="ChEBI" id="CHEBI:18420"/>
    </cofactor>
</comment>
<gene>
    <name evidence="8" type="primary">vapC</name>
    <name evidence="10" type="ORF">GCM10022202_17630</name>
</gene>
<keyword evidence="2 8" id="KW-1277">Toxin-antitoxin system</keyword>
<comment type="caution">
    <text evidence="10">The sequence shown here is derived from an EMBL/GenBank/DDBJ whole genome shotgun (WGS) entry which is preliminary data.</text>
</comment>
<dbReference type="PANTHER" id="PTHR33653:SF1">
    <property type="entry name" value="RIBONUCLEASE VAPC2"/>
    <property type="match status" value="1"/>
</dbReference>
<dbReference type="Proteomes" id="UP001410795">
    <property type="component" value="Unassembled WGS sequence"/>
</dbReference>
<feature type="domain" description="PIN" evidence="9">
    <location>
        <begin position="3"/>
        <end position="119"/>
    </location>
</feature>
<keyword evidence="5 8" id="KW-0378">Hydrolase</keyword>
<dbReference type="InterPro" id="IPR029060">
    <property type="entry name" value="PIN-like_dom_sf"/>
</dbReference>
<dbReference type="Pfam" id="PF01850">
    <property type="entry name" value="PIN"/>
    <property type="match status" value="1"/>
</dbReference>
<dbReference type="HAMAP" id="MF_00265">
    <property type="entry name" value="VapC_Nob1"/>
    <property type="match status" value="1"/>
</dbReference>
<protein>
    <recommendedName>
        <fullName evidence="8">Ribonuclease VapC</fullName>
        <shortName evidence="8">RNase VapC</shortName>
        <ecNumber evidence="8">3.1.-.-</ecNumber>
    </recommendedName>
    <alternativeName>
        <fullName evidence="8">Toxin VapC</fullName>
    </alternativeName>
</protein>
<dbReference type="InterPro" id="IPR022907">
    <property type="entry name" value="VapC_family"/>
</dbReference>
<dbReference type="CDD" id="cd18746">
    <property type="entry name" value="PIN_VapC4-5_FitB-like"/>
    <property type="match status" value="1"/>
</dbReference>
<evidence type="ECO:0000256" key="7">
    <source>
        <dbReference type="ARBA" id="ARBA00038093"/>
    </source>
</evidence>
<sequence length="138" mass="15003">MRYLLDTNILSDHYEGTSASLDAWMSARAEDEIAISVITVLELDVGVRRAERRDPASGARLRVWLDDAVRPLFAGRILPVDERVALAAAGFQAPDPMPQMDALIAATALVHGVTLVTRNVKDVERTGIAILNPWDLGG</sequence>
<dbReference type="PANTHER" id="PTHR33653">
    <property type="entry name" value="RIBONUCLEASE VAPC2"/>
    <property type="match status" value="1"/>
</dbReference>
<evidence type="ECO:0000256" key="5">
    <source>
        <dbReference type="ARBA" id="ARBA00022801"/>
    </source>
</evidence>
<organism evidence="10 11">
    <name type="scientific">Microbacterium marinilacus</name>
    <dbReference type="NCBI Taxonomy" id="415209"/>
    <lineage>
        <taxon>Bacteria</taxon>
        <taxon>Bacillati</taxon>
        <taxon>Actinomycetota</taxon>
        <taxon>Actinomycetes</taxon>
        <taxon>Micrococcales</taxon>
        <taxon>Microbacteriaceae</taxon>
        <taxon>Microbacterium</taxon>
    </lineage>
</organism>
<dbReference type="EMBL" id="BAAAYV010000006">
    <property type="protein sequence ID" value="GAA3657728.1"/>
    <property type="molecule type" value="Genomic_DNA"/>
</dbReference>
<dbReference type="SUPFAM" id="SSF88723">
    <property type="entry name" value="PIN domain-like"/>
    <property type="match status" value="1"/>
</dbReference>
<evidence type="ECO:0000256" key="3">
    <source>
        <dbReference type="ARBA" id="ARBA00022722"/>
    </source>
</evidence>
<dbReference type="InterPro" id="IPR002716">
    <property type="entry name" value="PIN_dom"/>
</dbReference>
<accession>A0ABP7BER1</accession>
<feature type="binding site" evidence="8">
    <location>
        <position position="101"/>
    </location>
    <ligand>
        <name>Mg(2+)</name>
        <dbReference type="ChEBI" id="CHEBI:18420"/>
    </ligand>
</feature>
<dbReference type="InterPro" id="IPR050556">
    <property type="entry name" value="Type_II_TA_system_RNase"/>
</dbReference>